<dbReference type="AlphaFoldDB" id="A0A0X8XCX5"/>
<dbReference type="Proteomes" id="UP000218890">
    <property type="component" value="Chromosome"/>
</dbReference>
<proteinExistence type="predicted"/>
<keyword evidence="2" id="KW-1185">Reference proteome</keyword>
<organism evidence="1 2">
    <name type="scientific">Halorhodospira halochloris</name>
    <name type="common">Ectothiorhodospira halochloris</name>
    <dbReference type="NCBI Taxonomy" id="1052"/>
    <lineage>
        <taxon>Bacteria</taxon>
        <taxon>Pseudomonadati</taxon>
        <taxon>Pseudomonadota</taxon>
        <taxon>Gammaproteobacteria</taxon>
        <taxon>Chromatiales</taxon>
        <taxon>Ectothiorhodospiraceae</taxon>
        <taxon>Halorhodospira</taxon>
    </lineage>
</organism>
<dbReference type="RefSeq" id="WP_162549503.1">
    <property type="nucleotide sequence ID" value="NZ_AP017372.2"/>
</dbReference>
<sequence>MNKTSPHEHRIPINRKESFYTGTIFPMLAAEGGFEALRRIITEVYPASLDIPLLKKPWRQGWDMQFFTEYSLKESIVPDTPNKMFENIELSGSKETPDIVLYFYPNDTQASPLRGTLVGIEAKMFTQPSLPDLEGQISAQRQILQQMSEKLDNCDLYQLVLIPEETIKKYDEQKLSDSVQEGRFQGWLTWNSVLDAWQKANGDYASPAGLFAKDLEFALENFDSLVSEVSRSGQNCDAKLTGKAIYNGFKEGSTDFTYKIMGCSGGLNGNRLNNHIEKSEWQYQEYEVSNQHEPFNHNWFSIDDFVKKIDNRCPKSDDH</sequence>
<dbReference type="EMBL" id="AP017372">
    <property type="protein sequence ID" value="BAU58719.1"/>
    <property type="molecule type" value="Genomic_DNA"/>
</dbReference>
<evidence type="ECO:0000313" key="1">
    <source>
        <dbReference type="EMBL" id="BAU58719.1"/>
    </source>
</evidence>
<protein>
    <submittedName>
        <fullName evidence="1">Uncharacterized protein</fullName>
    </submittedName>
</protein>
<name>A0A0X8XCX5_HALHR</name>
<reference evidence="1" key="1">
    <citation type="submission" date="2016-02" db="EMBL/GenBank/DDBJ databases">
        <title>Halorhodospira halochloris DSM-1059 complete genome, version 2.</title>
        <authorList>
            <person name="Tsukatani Y."/>
        </authorList>
    </citation>
    <scope>NUCLEOTIDE SEQUENCE</scope>
    <source>
        <strain evidence="1">DSM 1059</strain>
    </source>
</reference>
<dbReference type="KEGG" id="hhk:HH1059_20140"/>
<evidence type="ECO:0000313" key="2">
    <source>
        <dbReference type="Proteomes" id="UP000218890"/>
    </source>
</evidence>
<accession>A0A0X8XCX5</accession>
<gene>
    <name evidence="1" type="ORF">HH1059_20140</name>
</gene>